<evidence type="ECO:0000256" key="1">
    <source>
        <dbReference type="ARBA" id="ARBA00004442"/>
    </source>
</evidence>
<dbReference type="Pfam" id="PF17243">
    <property type="entry name" value="POTRA_TamA_1"/>
    <property type="match status" value="1"/>
</dbReference>
<feature type="domain" description="TamA POTRA" evidence="13">
    <location>
        <begin position="62"/>
        <end position="133"/>
    </location>
</feature>
<organism evidence="14 15">
    <name type="scientific">Paralysiella testudinis</name>
    <dbReference type="NCBI Taxonomy" id="2809020"/>
    <lineage>
        <taxon>Bacteria</taxon>
        <taxon>Pseudomonadati</taxon>
        <taxon>Pseudomonadota</taxon>
        <taxon>Betaproteobacteria</taxon>
        <taxon>Neisseriales</taxon>
        <taxon>Neisseriaceae</taxon>
        <taxon>Paralysiella</taxon>
    </lineage>
</organism>
<keyword evidence="4" id="KW-1134">Transmembrane beta strand</keyword>
<dbReference type="Gene3D" id="2.40.160.50">
    <property type="entry name" value="membrane protein fhac: a member of the omp85/tpsb transporter family"/>
    <property type="match status" value="1"/>
</dbReference>
<evidence type="ECO:0000256" key="3">
    <source>
        <dbReference type="ARBA" id="ARBA00015419"/>
    </source>
</evidence>
<evidence type="ECO:0000256" key="8">
    <source>
        <dbReference type="ARBA" id="ARBA00023237"/>
    </source>
</evidence>
<dbReference type="Gene3D" id="3.10.20.310">
    <property type="entry name" value="membrane protein fhac"/>
    <property type="match status" value="2"/>
</dbReference>
<proteinExistence type="inferred from homology"/>
<dbReference type="PANTHER" id="PTHR12815">
    <property type="entry name" value="SORTING AND ASSEMBLY MACHINERY SAMM50 PROTEIN FAMILY MEMBER"/>
    <property type="match status" value="1"/>
</dbReference>
<evidence type="ECO:0000256" key="4">
    <source>
        <dbReference type="ARBA" id="ARBA00022452"/>
    </source>
</evidence>
<keyword evidence="8" id="KW-0998">Cell outer membrane</keyword>
<keyword evidence="6 11" id="KW-0732">Signal</keyword>
<comment type="similarity">
    <text evidence="2">Belongs to the TamA family.</text>
</comment>
<evidence type="ECO:0000313" key="15">
    <source>
        <dbReference type="Proteomes" id="UP000653156"/>
    </source>
</evidence>
<gene>
    <name evidence="14" type="ORF">JQU52_14360</name>
</gene>
<sequence>MNKPFHLTLLAATLSMAAFTATAAETQAVAADATTNEAEEAKSSRFFGLFETKAVPVLRYPVRVESDNKDLKTLVETHLPLITQQQEEALDREQAAFLAEDAPAQATTMLETQGYFNSKITISPDGEGYVLHITPGPRTQIDAVNVAILGDILADDNLAQYYKNAMENWALPVGDPFTQSAWGSSKSAVLAAVVRHKYPLASISASQATVDPNRNQAELALTVDSKQPVYFGEIEVSGTQRYPQSVVLGMARFAPGSPYDLDKILDYQQALEQDSHYGGASVQADFANMQGDRVPVKVSVSEVKRQKFDFGLRYDSADGPGIRLGYDHYNVFNRGYVASTLFDIDRYQATVGVGLSQPRKANGRFWTSNLSYNRSTTQNLEKNAISSGVWYVRDKNNIDSRLGLEYLTESSRITNGPDLGRSNALMLTASWKRQNIETQLRPANGYFLEGKIGSTVGSLGSSTSIQRAAARAGYFYTPQERKYGTLVLRGQLGYVRAGEDKDVPSSLMFRTGGATSVRGYEQDSIGLPGFNNSVLPNRALGVVSVEYQVPVNKDFSVAVFHDAGSVSHSFKDTKWQQGSGIGLRWFSPLAPFAFDVAYGHQDKKIRWHISLGTRF</sequence>
<keyword evidence="7" id="KW-0472">Membrane</keyword>
<dbReference type="InterPro" id="IPR039910">
    <property type="entry name" value="D15-like"/>
</dbReference>
<evidence type="ECO:0000313" key="14">
    <source>
        <dbReference type="EMBL" id="QRQ81820.1"/>
    </source>
</evidence>
<evidence type="ECO:0000259" key="12">
    <source>
        <dbReference type="Pfam" id="PF01103"/>
    </source>
</evidence>
<feature type="domain" description="Bacterial surface antigen (D15)" evidence="12">
    <location>
        <begin position="291"/>
        <end position="615"/>
    </location>
</feature>
<feature type="signal peptide" evidence="11">
    <location>
        <begin position="1"/>
        <end position="23"/>
    </location>
</feature>
<dbReference type="KEGG" id="ptes:JQU52_14360"/>
<dbReference type="Proteomes" id="UP000653156">
    <property type="component" value="Chromosome"/>
</dbReference>
<evidence type="ECO:0000256" key="10">
    <source>
        <dbReference type="ARBA" id="ARBA00093548"/>
    </source>
</evidence>
<evidence type="ECO:0000256" key="6">
    <source>
        <dbReference type="ARBA" id="ARBA00022729"/>
    </source>
</evidence>
<evidence type="ECO:0000256" key="2">
    <source>
        <dbReference type="ARBA" id="ARBA00010248"/>
    </source>
</evidence>
<protein>
    <recommendedName>
        <fullName evidence="3">Translocation and assembly module subunit TamA</fullName>
    </recommendedName>
    <alternativeName>
        <fullName evidence="9">Autotransporter assembly factor TamA</fullName>
    </alternativeName>
</protein>
<keyword evidence="15" id="KW-1185">Reference proteome</keyword>
<dbReference type="PANTHER" id="PTHR12815:SF47">
    <property type="entry name" value="TRANSLOCATION AND ASSEMBLY MODULE SUBUNIT TAMA"/>
    <property type="match status" value="1"/>
</dbReference>
<dbReference type="AlphaFoldDB" id="A0A892ZH07"/>
<evidence type="ECO:0000256" key="5">
    <source>
        <dbReference type="ARBA" id="ARBA00022692"/>
    </source>
</evidence>
<comment type="subunit">
    <text evidence="10">Interacts with TamB to form the translocation and assembly module (TAM).</text>
</comment>
<dbReference type="RefSeq" id="WP_230339123.1">
    <property type="nucleotide sequence ID" value="NZ_CP069798.1"/>
</dbReference>
<accession>A0A892ZH07</accession>
<dbReference type="InterPro" id="IPR000184">
    <property type="entry name" value="Bac_surfAg_D15"/>
</dbReference>
<keyword evidence="5" id="KW-0812">Transmembrane</keyword>
<dbReference type="EMBL" id="CP069798">
    <property type="protein sequence ID" value="QRQ81820.1"/>
    <property type="molecule type" value="Genomic_DNA"/>
</dbReference>
<dbReference type="Pfam" id="PF01103">
    <property type="entry name" value="Omp85"/>
    <property type="match status" value="1"/>
</dbReference>
<reference evidence="14" key="1">
    <citation type="submission" date="2021-02" db="EMBL/GenBank/DDBJ databases">
        <title>Neisseriaceae sp. 26B isolated from the cloaca of a Common Toad-headed Turtle (Mesoclemmys nasuta).</title>
        <authorList>
            <person name="Spergser J."/>
            <person name="Busse H.-J."/>
        </authorList>
    </citation>
    <scope>NUCLEOTIDE SEQUENCE</scope>
    <source>
        <strain evidence="14">26B</strain>
    </source>
</reference>
<evidence type="ECO:0000259" key="13">
    <source>
        <dbReference type="Pfam" id="PF17243"/>
    </source>
</evidence>
<evidence type="ECO:0000256" key="9">
    <source>
        <dbReference type="ARBA" id="ARBA00033063"/>
    </source>
</evidence>
<name>A0A892ZH07_9NEIS</name>
<feature type="chain" id="PRO_5034025055" description="Translocation and assembly module subunit TamA" evidence="11">
    <location>
        <begin position="24"/>
        <end position="615"/>
    </location>
</feature>
<evidence type="ECO:0000256" key="11">
    <source>
        <dbReference type="SAM" id="SignalP"/>
    </source>
</evidence>
<dbReference type="InterPro" id="IPR035243">
    <property type="entry name" value="TamA_POTRA_Dom_1"/>
</dbReference>
<dbReference type="GO" id="GO:0009279">
    <property type="term" value="C:cell outer membrane"/>
    <property type="evidence" value="ECO:0007669"/>
    <property type="project" value="UniProtKB-SubCell"/>
</dbReference>
<evidence type="ECO:0000256" key="7">
    <source>
        <dbReference type="ARBA" id="ARBA00023136"/>
    </source>
</evidence>
<comment type="subcellular location">
    <subcellularLocation>
        <location evidence="1">Cell outer membrane</location>
    </subcellularLocation>
</comment>